<proteinExistence type="predicted"/>
<reference evidence="8" key="1">
    <citation type="submission" date="2016-10" db="EMBL/GenBank/DDBJ databases">
        <authorList>
            <person name="Varghese N."/>
            <person name="Submissions S."/>
        </authorList>
    </citation>
    <scope>NUCLEOTIDE SEQUENCE [LARGE SCALE GENOMIC DNA]</scope>
    <source>
        <strain evidence="8">JCM 10271</strain>
    </source>
</reference>
<keyword evidence="2 5" id="KW-0812">Transmembrane</keyword>
<organism evidence="7 8">
    <name type="scientific">Roseivivax halotolerans</name>
    <dbReference type="NCBI Taxonomy" id="93684"/>
    <lineage>
        <taxon>Bacteria</taxon>
        <taxon>Pseudomonadati</taxon>
        <taxon>Pseudomonadota</taxon>
        <taxon>Alphaproteobacteria</taxon>
        <taxon>Rhodobacterales</taxon>
        <taxon>Roseobacteraceae</taxon>
        <taxon>Roseivivax</taxon>
    </lineage>
</organism>
<feature type="transmembrane region" description="Helical" evidence="5">
    <location>
        <begin position="52"/>
        <end position="69"/>
    </location>
</feature>
<accession>A0A1I5Z5K8</accession>
<dbReference type="Proteomes" id="UP000243106">
    <property type="component" value="Unassembled WGS sequence"/>
</dbReference>
<gene>
    <name evidence="7" type="ORF">SAMN05421853_1085</name>
</gene>
<evidence type="ECO:0000313" key="7">
    <source>
        <dbReference type="EMBL" id="SFQ51730.1"/>
    </source>
</evidence>
<evidence type="ECO:0000313" key="8">
    <source>
        <dbReference type="Proteomes" id="UP000243106"/>
    </source>
</evidence>
<keyword evidence="8" id="KW-1185">Reference proteome</keyword>
<dbReference type="STRING" id="93684.SAMN05421853_1085"/>
<evidence type="ECO:0000256" key="3">
    <source>
        <dbReference type="ARBA" id="ARBA00022989"/>
    </source>
</evidence>
<keyword evidence="3 5" id="KW-1133">Transmembrane helix</keyword>
<evidence type="ECO:0000259" key="6">
    <source>
        <dbReference type="Pfam" id="PF06271"/>
    </source>
</evidence>
<dbReference type="RefSeq" id="WP_093012401.1">
    <property type="nucleotide sequence ID" value="NZ_FOXV01000008.1"/>
</dbReference>
<dbReference type="GO" id="GO:0016020">
    <property type="term" value="C:membrane"/>
    <property type="evidence" value="ECO:0007669"/>
    <property type="project" value="UniProtKB-SubCell"/>
</dbReference>
<name>A0A1I5Z5K8_9RHOB</name>
<dbReference type="AlphaFoldDB" id="A0A1I5Z5K8"/>
<dbReference type="Pfam" id="PF06271">
    <property type="entry name" value="RDD"/>
    <property type="match status" value="1"/>
</dbReference>
<feature type="transmembrane region" description="Helical" evidence="5">
    <location>
        <begin position="26"/>
        <end position="45"/>
    </location>
</feature>
<feature type="domain" description="RDD" evidence="6">
    <location>
        <begin position="23"/>
        <end position="138"/>
    </location>
</feature>
<feature type="transmembrane region" description="Helical" evidence="5">
    <location>
        <begin position="105"/>
        <end position="125"/>
    </location>
</feature>
<sequence>MHAVTDHLPDPVAQPEFYDSVTSKRFLAWVIDTILVGILVVPVVVFTLGIALFFLPVVWLAISFVYRWITLANGSATWGMRAMAIELRDAYGQRLDTGLAFLHTLGYALSISTAIVQVGSIVLMLTTERRQGLSDLVLGTVMLNRRA</sequence>
<keyword evidence="4 5" id="KW-0472">Membrane</keyword>
<comment type="subcellular location">
    <subcellularLocation>
        <location evidence="1">Membrane</location>
        <topology evidence="1">Multi-pass membrane protein</topology>
    </subcellularLocation>
</comment>
<evidence type="ECO:0000256" key="5">
    <source>
        <dbReference type="SAM" id="Phobius"/>
    </source>
</evidence>
<evidence type="ECO:0000256" key="4">
    <source>
        <dbReference type="ARBA" id="ARBA00023136"/>
    </source>
</evidence>
<evidence type="ECO:0000256" key="2">
    <source>
        <dbReference type="ARBA" id="ARBA00022692"/>
    </source>
</evidence>
<protein>
    <submittedName>
        <fullName evidence="7">RDD family protein</fullName>
    </submittedName>
</protein>
<evidence type="ECO:0000256" key="1">
    <source>
        <dbReference type="ARBA" id="ARBA00004141"/>
    </source>
</evidence>
<dbReference type="EMBL" id="FOXV01000008">
    <property type="protein sequence ID" value="SFQ51730.1"/>
    <property type="molecule type" value="Genomic_DNA"/>
</dbReference>
<dbReference type="InterPro" id="IPR010432">
    <property type="entry name" value="RDD"/>
</dbReference>